<dbReference type="VEuPathDB" id="VectorBase:PPAI007806"/>
<dbReference type="EnsemblMetazoa" id="PPAI007806-RA">
    <property type="protein sequence ID" value="PPAI007806-PA"/>
    <property type="gene ID" value="PPAI007806"/>
</dbReference>
<protein>
    <recommendedName>
        <fullName evidence="1">MD-2-related lipid-recognition domain-containing protein</fullName>
    </recommendedName>
</protein>
<dbReference type="OrthoDB" id="6489092at2759"/>
<evidence type="ECO:0000313" key="3">
    <source>
        <dbReference type="Proteomes" id="UP000092462"/>
    </source>
</evidence>
<dbReference type="RefSeq" id="XP_055697256.1">
    <property type="nucleotide sequence ID" value="XM_055841281.1"/>
</dbReference>
<accession>A0A1B0DI22</accession>
<sequence length="157" mass="16496">MKYLLLALILPALAYAGRVTHYPCTNGYPDGSPSVPNWVEVEGCDESECTIPHGGTLNLRAAYTPTTSHENLEFFVRVSLQGIPLPIEQPPGLADACPHIQGGCPIVAGQGETISEIDILVDFPSVPIAVTVLAGVSLRDLDTGETVVCGAVEVTIA</sequence>
<dbReference type="AlphaFoldDB" id="A0A1B0DI22"/>
<dbReference type="VEuPathDB" id="VectorBase:PPAPM1_000677"/>
<proteinExistence type="predicted"/>
<dbReference type="InterPro" id="IPR003172">
    <property type="entry name" value="ML_dom"/>
</dbReference>
<keyword evidence="3" id="KW-1185">Reference proteome</keyword>
<name>A0A1B0DI22_PHLPP</name>
<dbReference type="Gene3D" id="2.60.40.770">
    <property type="match status" value="1"/>
</dbReference>
<dbReference type="Proteomes" id="UP000092462">
    <property type="component" value="Unassembled WGS sequence"/>
</dbReference>
<dbReference type="SUPFAM" id="SSF81296">
    <property type="entry name" value="E set domains"/>
    <property type="match status" value="1"/>
</dbReference>
<reference evidence="2" key="1">
    <citation type="submission" date="2022-08" db="UniProtKB">
        <authorList>
            <consortium name="EnsemblMetazoa"/>
        </authorList>
    </citation>
    <scope>IDENTIFICATION</scope>
    <source>
        <strain evidence="2">Israel</strain>
    </source>
</reference>
<dbReference type="KEGG" id="ppap:129798242"/>
<organism evidence="2 3">
    <name type="scientific">Phlebotomus papatasi</name>
    <name type="common">Sandfly</name>
    <dbReference type="NCBI Taxonomy" id="29031"/>
    <lineage>
        <taxon>Eukaryota</taxon>
        <taxon>Metazoa</taxon>
        <taxon>Ecdysozoa</taxon>
        <taxon>Arthropoda</taxon>
        <taxon>Hexapoda</taxon>
        <taxon>Insecta</taxon>
        <taxon>Pterygota</taxon>
        <taxon>Neoptera</taxon>
        <taxon>Endopterygota</taxon>
        <taxon>Diptera</taxon>
        <taxon>Nematocera</taxon>
        <taxon>Psychodoidea</taxon>
        <taxon>Psychodidae</taxon>
        <taxon>Phlebotomus</taxon>
        <taxon>Phlebotomus</taxon>
    </lineage>
</organism>
<feature type="domain" description="MD-2-related lipid-recognition" evidence="1">
    <location>
        <begin position="21"/>
        <end position="154"/>
    </location>
</feature>
<dbReference type="InterPro" id="IPR014756">
    <property type="entry name" value="Ig_E-set"/>
</dbReference>
<dbReference type="SMART" id="SM00737">
    <property type="entry name" value="ML"/>
    <property type="match status" value="1"/>
</dbReference>
<dbReference type="EMBL" id="AJVK01015442">
    <property type="status" value="NOT_ANNOTATED_CDS"/>
    <property type="molecule type" value="Genomic_DNA"/>
</dbReference>
<dbReference type="GeneID" id="129798242"/>
<evidence type="ECO:0000259" key="1">
    <source>
        <dbReference type="SMART" id="SM00737"/>
    </source>
</evidence>
<evidence type="ECO:0000313" key="2">
    <source>
        <dbReference type="EnsemblMetazoa" id="PPAI007806-PA"/>
    </source>
</evidence>